<name>A0A9Q3DL79_9BASI</name>
<sequence>MFIKFLALFLVLAMTCGASIQEPLTIICRTCNTGNMKKGYATPCLYHFTCGGCQQEKVCMNKAVFESKCDNQACLGVAYLTRAGQPADGSTRCGGAHQRCEGCLGNVEINHARGHRQTRRRRPAEGEGR</sequence>
<evidence type="ECO:0000313" key="2">
    <source>
        <dbReference type="EMBL" id="MBW0503030.1"/>
    </source>
</evidence>
<feature type="chain" id="PRO_5040363153" evidence="1">
    <location>
        <begin position="18"/>
        <end position="129"/>
    </location>
</feature>
<evidence type="ECO:0000313" key="3">
    <source>
        <dbReference type="Proteomes" id="UP000765509"/>
    </source>
</evidence>
<feature type="signal peptide" evidence="1">
    <location>
        <begin position="1"/>
        <end position="17"/>
    </location>
</feature>
<dbReference type="Proteomes" id="UP000765509">
    <property type="component" value="Unassembled WGS sequence"/>
</dbReference>
<proteinExistence type="predicted"/>
<dbReference type="EMBL" id="AVOT02017148">
    <property type="protein sequence ID" value="MBW0503030.1"/>
    <property type="molecule type" value="Genomic_DNA"/>
</dbReference>
<dbReference type="AlphaFoldDB" id="A0A9Q3DL79"/>
<gene>
    <name evidence="2" type="ORF">O181_042745</name>
</gene>
<protein>
    <submittedName>
        <fullName evidence="2">Uncharacterized protein</fullName>
    </submittedName>
</protein>
<comment type="caution">
    <text evidence="2">The sequence shown here is derived from an EMBL/GenBank/DDBJ whole genome shotgun (WGS) entry which is preliminary data.</text>
</comment>
<keyword evidence="3" id="KW-1185">Reference proteome</keyword>
<keyword evidence="1" id="KW-0732">Signal</keyword>
<reference evidence="2" key="1">
    <citation type="submission" date="2021-03" db="EMBL/GenBank/DDBJ databases">
        <title>Draft genome sequence of rust myrtle Austropuccinia psidii MF-1, a brazilian biotype.</title>
        <authorList>
            <person name="Quecine M.C."/>
            <person name="Pachon D.M.R."/>
            <person name="Bonatelli M.L."/>
            <person name="Correr F.H."/>
            <person name="Franceschini L.M."/>
            <person name="Leite T.F."/>
            <person name="Margarido G.R.A."/>
            <person name="Almeida C.A."/>
            <person name="Ferrarezi J.A."/>
            <person name="Labate C.A."/>
        </authorList>
    </citation>
    <scope>NUCLEOTIDE SEQUENCE</scope>
    <source>
        <strain evidence="2">MF-1</strain>
    </source>
</reference>
<organism evidence="2 3">
    <name type="scientific">Austropuccinia psidii MF-1</name>
    <dbReference type="NCBI Taxonomy" id="1389203"/>
    <lineage>
        <taxon>Eukaryota</taxon>
        <taxon>Fungi</taxon>
        <taxon>Dikarya</taxon>
        <taxon>Basidiomycota</taxon>
        <taxon>Pucciniomycotina</taxon>
        <taxon>Pucciniomycetes</taxon>
        <taxon>Pucciniales</taxon>
        <taxon>Sphaerophragmiaceae</taxon>
        <taxon>Austropuccinia</taxon>
    </lineage>
</organism>
<accession>A0A9Q3DL79</accession>
<evidence type="ECO:0000256" key="1">
    <source>
        <dbReference type="SAM" id="SignalP"/>
    </source>
</evidence>